<feature type="signal peptide" evidence="1">
    <location>
        <begin position="1"/>
        <end position="29"/>
    </location>
</feature>
<organism evidence="2 3">
    <name type="scientific">Paenibacillus hunanensis</name>
    <dbReference type="NCBI Taxonomy" id="539262"/>
    <lineage>
        <taxon>Bacteria</taxon>
        <taxon>Bacillati</taxon>
        <taxon>Bacillota</taxon>
        <taxon>Bacilli</taxon>
        <taxon>Bacillales</taxon>
        <taxon>Paenibacillaceae</taxon>
        <taxon>Paenibacillus</taxon>
    </lineage>
</organism>
<evidence type="ECO:0000256" key="1">
    <source>
        <dbReference type="SAM" id="SignalP"/>
    </source>
</evidence>
<proteinExistence type="predicted"/>
<dbReference type="RefSeq" id="WP_188775965.1">
    <property type="nucleotide sequence ID" value="NZ_BMMB01000005.1"/>
</dbReference>
<gene>
    <name evidence="2" type="ORF">JOC58_001775</name>
</gene>
<evidence type="ECO:0008006" key="4">
    <source>
        <dbReference type="Google" id="ProtNLM"/>
    </source>
</evidence>
<comment type="caution">
    <text evidence="2">The sequence shown here is derived from an EMBL/GenBank/DDBJ whole genome shotgun (WGS) entry which is preliminary data.</text>
</comment>
<keyword evidence="1" id="KW-0732">Signal</keyword>
<reference evidence="2 3" key="1">
    <citation type="submission" date="2023-07" db="EMBL/GenBank/DDBJ databases">
        <title>Genomic Encyclopedia of Type Strains, Phase IV (KMG-IV): sequencing the most valuable type-strain genomes for metagenomic binning, comparative biology and taxonomic classification.</title>
        <authorList>
            <person name="Goeker M."/>
        </authorList>
    </citation>
    <scope>NUCLEOTIDE SEQUENCE [LARGE SCALE GENOMIC DNA]</scope>
    <source>
        <strain evidence="2 3">DSM 22170</strain>
    </source>
</reference>
<name>A0ABU1IZV6_9BACL</name>
<evidence type="ECO:0000313" key="3">
    <source>
        <dbReference type="Proteomes" id="UP001185028"/>
    </source>
</evidence>
<accession>A0ABU1IZV6</accession>
<evidence type="ECO:0000313" key="2">
    <source>
        <dbReference type="EMBL" id="MDR6243882.1"/>
    </source>
</evidence>
<dbReference type="EMBL" id="JAVDQH010000006">
    <property type="protein sequence ID" value="MDR6243882.1"/>
    <property type="molecule type" value="Genomic_DNA"/>
</dbReference>
<sequence>MKRTFRTPALLLVCLSLIFSFGIASNASAATSKTTKTLAADLRATSAKVFGEHSYMIMLAMQKQLKQAPDTQQAMAALNANTNSIASLLTGTYADAAAAQFKAQWNTHNQRFIEYAVAIRDKDTNNQKGALAGIKSTTNMMVTILKQQNPYINEQKLLNDFNAHNNSLVRSFDAYAKGQYATTYSEVHSAYVRAGTVGASIATATAERYPTRFKRSTTQTDAAYFRQKTGEALGEHAILSILVMQKGNDNAPDLAAVKSALNRNTDTLTATHKMIFGNAAGGTFNTLWNRHIMDYQMYLEGTMTGDIAKRQAAKDDLGKFVADLTAFQTSRLPSLNKTATYQANAMHGAHVITALDAYRAGDYAKSYEALRTGYNHMWKTGNTLSEAIVKRYPSKF</sequence>
<dbReference type="Proteomes" id="UP001185028">
    <property type="component" value="Unassembled WGS sequence"/>
</dbReference>
<protein>
    <recommendedName>
        <fullName evidence="4">Copper amine oxidase</fullName>
    </recommendedName>
</protein>
<feature type="chain" id="PRO_5045960320" description="Copper amine oxidase" evidence="1">
    <location>
        <begin position="30"/>
        <end position="396"/>
    </location>
</feature>
<keyword evidence="3" id="KW-1185">Reference proteome</keyword>